<dbReference type="Gene3D" id="1.20.144.10">
    <property type="entry name" value="Phosphatidic acid phosphatase type 2/haloperoxidase"/>
    <property type="match status" value="1"/>
</dbReference>
<dbReference type="STRING" id="1033731.SAMN05444145_10667"/>
<dbReference type="InterPro" id="IPR036938">
    <property type="entry name" value="PAP2/HPO_sf"/>
</dbReference>
<organism evidence="4 5">
    <name type="scientific">Alistipes timonensis JC136</name>
    <dbReference type="NCBI Taxonomy" id="1033731"/>
    <lineage>
        <taxon>Bacteria</taxon>
        <taxon>Pseudomonadati</taxon>
        <taxon>Bacteroidota</taxon>
        <taxon>Bacteroidia</taxon>
        <taxon>Bacteroidales</taxon>
        <taxon>Rikenellaceae</taxon>
        <taxon>Alistipes</taxon>
    </lineage>
</organism>
<feature type="transmembrane region" description="Helical" evidence="1">
    <location>
        <begin position="88"/>
        <end position="105"/>
    </location>
</feature>
<name>A0A1H4DW61_9BACT</name>
<dbReference type="SUPFAM" id="SSF48317">
    <property type="entry name" value="Acid phosphatase/Vanadium-dependent haloperoxidase"/>
    <property type="match status" value="1"/>
</dbReference>
<keyword evidence="1" id="KW-0812">Transmembrane</keyword>
<gene>
    <name evidence="4" type="ORF">SAMN05444145_10667</name>
</gene>
<feature type="signal peptide" evidence="2">
    <location>
        <begin position="1"/>
        <end position="20"/>
    </location>
</feature>
<dbReference type="RefSeq" id="WP_010266740.1">
    <property type="nucleotide sequence ID" value="NZ_CAEG01000021.1"/>
</dbReference>
<keyword evidence="1" id="KW-1133">Transmembrane helix</keyword>
<protein>
    <submittedName>
        <fullName evidence="4">PAP2 superfamily protein</fullName>
    </submittedName>
</protein>
<evidence type="ECO:0000256" key="1">
    <source>
        <dbReference type="SAM" id="Phobius"/>
    </source>
</evidence>
<feature type="transmembrane region" description="Helical" evidence="1">
    <location>
        <begin position="201"/>
        <end position="223"/>
    </location>
</feature>
<evidence type="ECO:0000256" key="2">
    <source>
        <dbReference type="SAM" id="SignalP"/>
    </source>
</evidence>
<dbReference type="Pfam" id="PF01569">
    <property type="entry name" value="PAP2"/>
    <property type="match status" value="1"/>
</dbReference>
<dbReference type="CDD" id="cd03394">
    <property type="entry name" value="PAP2_like_5"/>
    <property type="match status" value="1"/>
</dbReference>
<dbReference type="OrthoDB" id="9773582at2"/>
<feature type="domain" description="Phosphatidic acid phosphatase type 2/haloperoxidase" evidence="3">
    <location>
        <begin position="115"/>
        <end position="216"/>
    </location>
</feature>
<proteinExistence type="predicted"/>
<sequence length="410" mass="45159">MLRRFAAACLLSFVGLGAWAQLPDSVDMSAGGAFRQRIDRHTSTKAYRMLFIGTPLIVGGVVMQAYDADFRRLRNGYSRSFRHDYDDYLQYAPAGVMVGMKAFGVKGRSSWGRMLVSDAFSAGLMAVGVNSLKYSCRVMRPDGSSRNSFPSGHTATAFMTATMLHKEYGHRSPWYSIGGYTVATVTGVTRQLNNRHWMSDIMVGAGIGILATELGYFLADLIFKDKGLLVSETYSVYDRYRRPSFLGFGLGLTTVPGTYEPYPDMRMQLLAGPAVQVQGAWFASPYWGFGGRMSCVNLRVKVNGVAQNDELECASVYAGPYFSYPFSMRWLVGAKLLGGCEIYKPCKTDLRRLESRAGFSFGTGISTTYLATQNLGVRFTTDYDVAPPLTGASRQRLHKLTFGIGVCAAF</sequence>
<dbReference type="AlphaFoldDB" id="A0A1H4DW61"/>
<dbReference type="EMBL" id="FNRI01000006">
    <property type="protein sequence ID" value="SEA77004.1"/>
    <property type="molecule type" value="Genomic_DNA"/>
</dbReference>
<keyword evidence="1" id="KW-0472">Membrane</keyword>
<feature type="chain" id="PRO_5010332722" evidence="2">
    <location>
        <begin position="21"/>
        <end position="410"/>
    </location>
</feature>
<keyword evidence="2" id="KW-0732">Signal</keyword>
<evidence type="ECO:0000313" key="5">
    <source>
        <dbReference type="Proteomes" id="UP000183253"/>
    </source>
</evidence>
<reference evidence="4 5" key="1">
    <citation type="submission" date="2016-10" db="EMBL/GenBank/DDBJ databases">
        <authorList>
            <person name="de Groot N.N."/>
        </authorList>
    </citation>
    <scope>NUCLEOTIDE SEQUENCE [LARGE SCALE GENOMIC DNA]</scope>
    <source>
        <strain evidence="4 5">DSM 25383</strain>
    </source>
</reference>
<dbReference type="SMART" id="SM00014">
    <property type="entry name" value="acidPPc"/>
    <property type="match status" value="1"/>
</dbReference>
<evidence type="ECO:0000259" key="3">
    <source>
        <dbReference type="SMART" id="SM00014"/>
    </source>
</evidence>
<keyword evidence="5" id="KW-1185">Reference proteome</keyword>
<accession>A0A1H4DW61</accession>
<feature type="transmembrane region" description="Helical" evidence="1">
    <location>
        <begin position="46"/>
        <end position="67"/>
    </location>
</feature>
<dbReference type="InterPro" id="IPR000326">
    <property type="entry name" value="PAP2/HPO"/>
</dbReference>
<dbReference type="Proteomes" id="UP000183253">
    <property type="component" value="Unassembled WGS sequence"/>
</dbReference>
<evidence type="ECO:0000313" key="4">
    <source>
        <dbReference type="EMBL" id="SEA77004.1"/>
    </source>
</evidence>